<name>A0AC61RFM9_9BACT</name>
<protein>
    <submittedName>
        <fullName evidence="1">Sugar O-acetyltransferase</fullName>
    </submittedName>
</protein>
<dbReference type="EMBL" id="SRYB01000011">
    <property type="protein sequence ID" value="TGY78720.1"/>
    <property type="molecule type" value="Genomic_DNA"/>
</dbReference>
<sequence>MAIKILIHKKLCNSVISAPYIFDQEMMRKFQQAGDLMMQYNQTNETQQEIRQKILTRLIGNLGKNVLIIPAFRCQYGSNIELEDNVIVNFNCTFMDNTTIHIGHNTLIGPNCSLYTVNHAIDPDERERGFCKDSPIYIGSRVWLGGNAVIMPGVSIGDDSIIGAGSVVTKDIPGGVIAVGNPCRVLRPIDTKDRWL</sequence>
<dbReference type="Proteomes" id="UP000306319">
    <property type="component" value="Unassembled WGS sequence"/>
</dbReference>
<keyword evidence="2" id="KW-1185">Reference proteome</keyword>
<gene>
    <name evidence="1" type="ORF">E5331_09095</name>
</gene>
<evidence type="ECO:0000313" key="2">
    <source>
        <dbReference type="Proteomes" id="UP000306319"/>
    </source>
</evidence>
<evidence type="ECO:0000313" key="1">
    <source>
        <dbReference type="EMBL" id="TGY78720.1"/>
    </source>
</evidence>
<organism evidence="1 2">
    <name type="scientific">Lepagella muris</name>
    <dbReference type="NCBI Taxonomy" id="3032870"/>
    <lineage>
        <taxon>Bacteria</taxon>
        <taxon>Pseudomonadati</taxon>
        <taxon>Bacteroidota</taxon>
        <taxon>Bacteroidia</taxon>
        <taxon>Bacteroidales</taxon>
        <taxon>Muribaculaceae</taxon>
        <taxon>Lepagella</taxon>
    </lineage>
</organism>
<proteinExistence type="predicted"/>
<reference evidence="1" key="1">
    <citation type="submission" date="2019-04" db="EMBL/GenBank/DDBJ databases">
        <title>Microbes associate with the intestines of laboratory mice.</title>
        <authorList>
            <person name="Navarre W."/>
            <person name="Wong E."/>
            <person name="Huang K."/>
            <person name="Tropini C."/>
            <person name="Ng K."/>
            <person name="Yu B."/>
        </authorList>
    </citation>
    <scope>NUCLEOTIDE SEQUENCE</scope>
    <source>
        <strain evidence="1">NM04_E33</strain>
    </source>
</reference>
<accession>A0AC61RFM9</accession>
<comment type="caution">
    <text evidence="1">The sequence shown here is derived from an EMBL/GenBank/DDBJ whole genome shotgun (WGS) entry which is preliminary data.</text>
</comment>